<sequence>MAAAGGLLAVAGLLGTFLRPTSDDWCVAWKTRDMGVWGVTSDFYLTQNGRITNALISGIVYSQGMLGPQVLPTVLIIALGLGLYLLGSGGPRRVGHARPRGGSCPRGAGGGGSAVPR</sequence>
<evidence type="ECO:0000256" key="2">
    <source>
        <dbReference type="SAM" id="Phobius"/>
    </source>
</evidence>
<dbReference type="Proteomes" id="UP000037084">
    <property type="component" value="Unassembled WGS sequence"/>
</dbReference>
<accession>A0A0L8M5P9</accession>
<name>A0A0L8M5P9_STRVG</name>
<dbReference type="PATRIC" id="fig|1961.12.peg.6687"/>
<gene>
    <name evidence="3" type="ORF">ADK75_30135</name>
</gene>
<keyword evidence="2" id="KW-0472">Membrane</keyword>
<proteinExistence type="predicted"/>
<evidence type="ECO:0000313" key="3">
    <source>
        <dbReference type="EMBL" id="KOG45718.1"/>
    </source>
</evidence>
<evidence type="ECO:0000256" key="1">
    <source>
        <dbReference type="SAM" id="MobiDB-lite"/>
    </source>
</evidence>
<evidence type="ECO:0000313" key="4">
    <source>
        <dbReference type="Proteomes" id="UP000037084"/>
    </source>
</evidence>
<keyword evidence="2" id="KW-1133">Transmembrane helix</keyword>
<keyword evidence="2" id="KW-0812">Transmembrane</keyword>
<feature type="transmembrane region" description="Helical" evidence="2">
    <location>
        <begin position="70"/>
        <end position="90"/>
    </location>
</feature>
<feature type="compositionally biased region" description="Gly residues" evidence="1">
    <location>
        <begin position="107"/>
        <end position="117"/>
    </location>
</feature>
<organism evidence="3 4">
    <name type="scientific">Streptomyces virginiae</name>
    <name type="common">Streptomyces cinnamonensis</name>
    <dbReference type="NCBI Taxonomy" id="1961"/>
    <lineage>
        <taxon>Bacteria</taxon>
        <taxon>Bacillati</taxon>
        <taxon>Actinomycetota</taxon>
        <taxon>Actinomycetes</taxon>
        <taxon>Kitasatosporales</taxon>
        <taxon>Streptomycetaceae</taxon>
        <taxon>Streptomyces</taxon>
    </lineage>
</organism>
<protein>
    <submittedName>
        <fullName evidence="3">Uncharacterized protein</fullName>
    </submittedName>
</protein>
<comment type="caution">
    <text evidence="3">The sequence shown here is derived from an EMBL/GenBank/DDBJ whole genome shotgun (WGS) entry which is preliminary data.</text>
</comment>
<dbReference type="AlphaFoldDB" id="A0A0L8M5P9"/>
<reference evidence="4" key="1">
    <citation type="submission" date="2015-07" db="EMBL/GenBank/DDBJ databases">
        <authorList>
            <consortium name="Consortium for Microbial Forensics and Genomics (microFORGE)"/>
            <person name="Knight B.M."/>
            <person name="Roberts D.P."/>
            <person name="Lin D."/>
            <person name="Hari K."/>
            <person name="Fletcher J."/>
            <person name="Melcher U."/>
            <person name="Blagden T."/>
            <person name="Winegar R.A."/>
        </authorList>
    </citation>
    <scope>NUCLEOTIDE SEQUENCE [LARGE SCALE GENOMIC DNA]</scope>
    <source>
        <strain evidence="4">NRRL B-1447</strain>
    </source>
</reference>
<dbReference type="EMBL" id="LGUV01000360">
    <property type="protein sequence ID" value="KOG45718.1"/>
    <property type="molecule type" value="Genomic_DNA"/>
</dbReference>
<feature type="region of interest" description="Disordered" evidence="1">
    <location>
        <begin position="92"/>
        <end position="117"/>
    </location>
</feature>